<dbReference type="Gene3D" id="3.40.50.1820">
    <property type="entry name" value="alpha/beta hydrolase"/>
    <property type="match status" value="1"/>
</dbReference>
<dbReference type="EMBL" id="JXCE01000096">
    <property type="protein sequence ID" value="KPA41454.1"/>
    <property type="molecule type" value="Genomic_DNA"/>
</dbReference>
<sequence length="266" mass="30276">MNTNPECIQPADWQAGQAVPVFLLHDGGGTTFSYHCLQPLNRPVYGIYNPNFHSGEPWDGGLKDMAKLYTRWIIETVETPDFPRRYNSDGKIQILLGGWSLGGHLSLEIAKQLNPEDTEIRVIGILMVDTIYPHKYPSTNRKRPGEGSEEGRNKNQILADLAMADARRMLQSWDPPVWDGNSIGERPRVSLLRAKEALETKDGEKDLVDMSREERNLGWDLYDKNLFSEVVDIDGHHFEVFAFKYIDDISEKMRDSLNGLERASQT</sequence>
<dbReference type="InterPro" id="IPR029058">
    <property type="entry name" value="AB_hydrolase_fold"/>
</dbReference>
<name>A0A0N0V6V4_FUSLA</name>
<evidence type="ECO:0000259" key="1">
    <source>
        <dbReference type="Pfam" id="PF00975"/>
    </source>
</evidence>
<evidence type="ECO:0000313" key="2">
    <source>
        <dbReference type="EMBL" id="KPA41454.1"/>
    </source>
</evidence>
<comment type="caution">
    <text evidence="2">The sequence shown here is derived from an EMBL/GenBank/DDBJ whole genome shotgun (WGS) entry which is preliminary data.</text>
</comment>
<gene>
    <name evidence="2" type="ORF">FLAG1_05670</name>
</gene>
<feature type="domain" description="Thioesterase" evidence="1">
    <location>
        <begin position="20"/>
        <end position="147"/>
    </location>
</feature>
<keyword evidence="3" id="KW-1185">Reference proteome</keyword>
<reference evidence="2 3" key="1">
    <citation type="submission" date="2015-04" db="EMBL/GenBank/DDBJ databases">
        <title>The draft genome sequence of Fusarium langsethiae, a T-2/HT-2 mycotoxin producer.</title>
        <authorList>
            <person name="Lysoe E."/>
            <person name="Divon H.H."/>
            <person name="Terzi V."/>
            <person name="Orru L."/>
            <person name="Lamontanara A."/>
            <person name="Kolseth A.-K."/>
            <person name="Frandsen R.J."/>
            <person name="Nielsen K."/>
            <person name="Thrane U."/>
        </authorList>
    </citation>
    <scope>NUCLEOTIDE SEQUENCE [LARGE SCALE GENOMIC DNA]</scope>
    <source>
        <strain evidence="2 3">Fl201059</strain>
    </source>
</reference>
<dbReference type="InterPro" id="IPR001031">
    <property type="entry name" value="Thioesterase"/>
</dbReference>
<dbReference type="AlphaFoldDB" id="A0A0N0V6V4"/>
<dbReference type="Proteomes" id="UP000037904">
    <property type="component" value="Unassembled WGS sequence"/>
</dbReference>
<dbReference type="Pfam" id="PF00975">
    <property type="entry name" value="Thioesterase"/>
    <property type="match status" value="1"/>
</dbReference>
<protein>
    <submittedName>
        <fullName evidence="2">Thioesterase containing protein</fullName>
    </submittedName>
</protein>
<dbReference type="OrthoDB" id="10253869at2759"/>
<accession>A0A0N0V6V4</accession>
<dbReference type="SUPFAM" id="SSF53474">
    <property type="entry name" value="alpha/beta-Hydrolases"/>
    <property type="match status" value="1"/>
</dbReference>
<proteinExistence type="predicted"/>
<organism evidence="2 3">
    <name type="scientific">Fusarium langsethiae</name>
    <dbReference type="NCBI Taxonomy" id="179993"/>
    <lineage>
        <taxon>Eukaryota</taxon>
        <taxon>Fungi</taxon>
        <taxon>Dikarya</taxon>
        <taxon>Ascomycota</taxon>
        <taxon>Pezizomycotina</taxon>
        <taxon>Sordariomycetes</taxon>
        <taxon>Hypocreomycetidae</taxon>
        <taxon>Hypocreales</taxon>
        <taxon>Nectriaceae</taxon>
        <taxon>Fusarium</taxon>
    </lineage>
</organism>
<evidence type="ECO:0000313" key="3">
    <source>
        <dbReference type="Proteomes" id="UP000037904"/>
    </source>
</evidence>